<feature type="region of interest" description="Disordered" evidence="1">
    <location>
        <begin position="131"/>
        <end position="191"/>
    </location>
</feature>
<dbReference type="AlphaFoldDB" id="A0A1D6QHT1"/>
<protein>
    <submittedName>
        <fullName evidence="2">Uncharacterized protein</fullName>
    </submittedName>
</protein>
<dbReference type="InParanoid" id="A0A1D6QHT1"/>
<evidence type="ECO:0000256" key="1">
    <source>
        <dbReference type="SAM" id="MobiDB-lite"/>
    </source>
</evidence>
<organism evidence="2">
    <name type="scientific">Zea mays</name>
    <name type="common">Maize</name>
    <dbReference type="NCBI Taxonomy" id="4577"/>
    <lineage>
        <taxon>Eukaryota</taxon>
        <taxon>Viridiplantae</taxon>
        <taxon>Streptophyta</taxon>
        <taxon>Embryophyta</taxon>
        <taxon>Tracheophyta</taxon>
        <taxon>Spermatophyta</taxon>
        <taxon>Magnoliopsida</taxon>
        <taxon>Liliopsida</taxon>
        <taxon>Poales</taxon>
        <taxon>Poaceae</taxon>
        <taxon>PACMAD clade</taxon>
        <taxon>Panicoideae</taxon>
        <taxon>Andropogonodae</taxon>
        <taxon>Andropogoneae</taxon>
        <taxon>Tripsacinae</taxon>
        <taxon>Zea</taxon>
    </lineage>
</organism>
<evidence type="ECO:0000313" key="2">
    <source>
        <dbReference type="EMBL" id="AQK57428.1"/>
    </source>
</evidence>
<dbReference type="SMR" id="A0A1D6QHT1"/>
<sequence>MTFLSRALFSLTVATRRTSSDDSATATFALSAALASNSFAMWSLAPRPLPPRIMHANDVAEAAASAARAVSTCFLFASSMPSEAKVVAKIQSVWKLTIITTNPPSTIHQNKCLANRKEEQIVVYIPARLSSRSVPPQPASSTPQSEASSSNHQSQKDQEMQSRNSSDGLVPLPLNADGAVGSGTSTRDLENSLQKAQENFIKSQIEMLQIQLQMVQRGAAGPPSNENTEHTEE</sequence>
<reference evidence="2" key="1">
    <citation type="submission" date="2015-12" db="EMBL/GenBank/DDBJ databases">
        <title>Update maize B73 reference genome by single molecule sequencing technologies.</title>
        <authorList>
            <consortium name="Maize Genome Sequencing Project"/>
            <person name="Ware D."/>
        </authorList>
    </citation>
    <scope>NUCLEOTIDE SEQUENCE</scope>
    <source>
        <tissue evidence="2">Seedling</tissue>
    </source>
</reference>
<feature type="region of interest" description="Disordered" evidence="1">
    <location>
        <begin position="214"/>
        <end position="233"/>
    </location>
</feature>
<dbReference type="STRING" id="4577.A0A1D6QHT1"/>
<feature type="compositionally biased region" description="Polar residues" evidence="1">
    <location>
        <begin position="182"/>
        <end position="191"/>
    </location>
</feature>
<gene>
    <name evidence="2" type="ORF">ZEAMMB73_Zm00001d052565</name>
</gene>
<feature type="compositionally biased region" description="Low complexity" evidence="1">
    <location>
        <begin position="139"/>
        <end position="150"/>
    </location>
</feature>
<accession>A0A1D6QHT1</accession>
<name>A0A1D6QHT1_MAIZE</name>
<dbReference type="ExpressionAtlas" id="A0A1D6QHT1">
    <property type="expression patterns" value="baseline and differential"/>
</dbReference>
<dbReference type="EMBL" id="CM000780">
    <property type="protein sequence ID" value="AQK57428.1"/>
    <property type="molecule type" value="Genomic_DNA"/>
</dbReference>
<proteinExistence type="predicted"/>